<dbReference type="EMBL" id="JBHTIS010001094">
    <property type="protein sequence ID" value="MFD1047475.1"/>
    <property type="molecule type" value="Genomic_DNA"/>
</dbReference>
<reference evidence="2" key="1">
    <citation type="journal article" date="2019" name="Int. J. Syst. Evol. Microbiol.">
        <title>The Global Catalogue of Microorganisms (GCM) 10K type strain sequencing project: providing services to taxonomists for standard genome sequencing and annotation.</title>
        <authorList>
            <consortium name="The Broad Institute Genomics Platform"/>
            <consortium name="The Broad Institute Genome Sequencing Center for Infectious Disease"/>
            <person name="Wu L."/>
            <person name="Ma J."/>
        </authorList>
    </citation>
    <scope>NUCLEOTIDE SEQUENCE [LARGE SCALE GENOMIC DNA]</scope>
    <source>
        <strain evidence="2">JCM 31486</strain>
    </source>
</reference>
<comment type="caution">
    <text evidence="1">The sequence shown here is derived from an EMBL/GenBank/DDBJ whole genome shotgun (WGS) entry which is preliminary data.</text>
</comment>
<sequence>MRRHEGGRQHRLLLTSQFAINKPHRGVGEMNIVRAWKDPEYRDSLHSAPQHPAGPADPVSLQLADLHGVDGAGTERTLSFGCCNSFISFTLTVPISCAISLSIC</sequence>
<dbReference type="InterPro" id="IPR027635">
    <property type="entry name" value="Lantibiotic2_lead_pep_dom"/>
</dbReference>
<organism evidence="1 2">
    <name type="scientific">Kibdelosporangium lantanae</name>
    <dbReference type="NCBI Taxonomy" id="1497396"/>
    <lineage>
        <taxon>Bacteria</taxon>
        <taxon>Bacillati</taxon>
        <taxon>Actinomycetota</taxon>
        <taxon>Actinomycetes</taxon>
        <taxon>Pseudonocardiales</taxon>
        <taxon>Pseudonocardiaceae</taxon>
        <taxon>Kibdelosporangium</taxon>
    </lineage>
</organism>
<protein>
    <submittedName>
        <fullName evidence="1">Mersacidin/lichenicidin family type 2 lantibiotic</fullName>
    </submittedName>
</protein>
<evidence type="ECO:0000313" key="2">
    <source>
        <dbReference type="Proteomes" id="UP001597045"/>
    </source>
</evidence>
<keyword evidence="2" id="KW-1185">Reference proteome</keyword>
<proteinExistence type="predicted"/>
<dbReference type="NCBIfam" id="TIGR03898">
    <property type="entry name" value="lanti_MRSA_kill"/>
    <property type="match status" value="1"/>
</dbReference>
<dbReference type="Proteomes" id="UP001597045">
    <property type="component" value="Unassembled WGS sequence"/>
</dbReference>
<accession>A0ABW3M9Q0</accession>
<gene>
    <name evidence="1" type="ORF">ACFQ1S_18985</name>
</gene>
<evidence type="ECO:0000313" key="1">
    <source>
        <dbReference type="EMBL" id="MFD1047475.1"/>
    </source>
</evidence>
<name>A0ABW3M9Q0_9PSEU</name>